<proteinExistence type="predicted"/>
<comment type="caution">
    <text evidence="1">The sequence shown here is derived from an EMBL/GenBank/DDBJ whole genome shotgun (WGS) entry which is preliminary data.</text>
</comment>
<dbReference type="AlphaFoldDB" id="A0A1V4JHT0"/>
<gene>
    <name evidence="1" type="ORF">AV530_018619</name>
</gene>
<sequence>MSVKKEGEEVLHTQEGAEIPLQPMVKTMIKQVVLLQPTEVHSGVDIHLQPVEDLMLEQMDEPEGGCDAMESPCWNRLLAGPIDLRRGAHGEAHFLVGLVTPQDIHSAAVCS</sequence>
<dbReference type="EMBL" id="LSYS01007707">
    <property type="protein sequence ID" value="OPJ71307.1"/>
    <property type="molecule type" value="Genomic_DNA"/>
</dbReference>
<dbReference type="Proteomes" id="UP000190648">
    <property type="component" value="Unassembled WGS sequence"/>
</dbReference>
<dbReference type="OrthoDB" id="9399961at2759"/>
<evidence type="ECO:0000313" key="2">
    <source>
        <dbReference type="Proteomes" id="UP000190648"/>
    </source>
</evidence>
<protein>
    <submittedName>
        <fullName evidence="1">Uncharacterized protein</fullName>
    </submittedName>
</protein>
<keyword evidence="2" id="KW-1185">Reference proteome</keyword>
<evidence type="ECO:0000313" key="1">
    <source>
        <dbReference type="EMBL" id="OPJ71307.1"/>
    </source>
</evidence>
<accession>A0A1V4JHT0</accession>
<reference evidence="1 2" key="1">
    <citation type="submission" date="2016-02" db="EMBL/GenBank/DDBJ databases">
        <title>Band-tailed pigeon sequencing and assembly.</title>
        <authorList>
            <person name="Soares A.E."/>
            <person name="Novak B.J."/>
            <person name="Rice E.S."/>
            <person name="O'Connell B."/>
            <person name="Chang D."/>
            <person name="Weber S."/>
            <person name="Shapiro B."/>
        </authorList>
    </citation>
    <scope>NUCLEOTIDE SEQUENCE [LARGE SCALE GENOMIC DNA]</scope>
    <source>
        <strain evidence="1">BTP2013</strain>
        <tissue evidence="1">Blood</tissue>
    </source>
</reference>
<organism evidence="1 2">
    <name type="scientific">Patagioenas fasciata monilis</name>
    <dbReference type="NCBI Taxonomy" id="372326"/>
    <lineage>
        <taxon>Eukaryota</taxon>
        <taxon>Metazoa</taxon>
        <taxon>Chordata</taxon>
        <taxon>Craniata</taxon>
        <taxon>Vertebrata</taxon>
        <taxon>Euteleostomi</taxon>
        <taxon>Archelosauria</taxon>
        <taxon>Archosauria</taxon>
        <taxon>Dinosauria</taxon>
        <taxon>Saurischia</taxon>
        <taxon>Theropoda</taxon>
        <taxon>Coelurosauria</taxon>
        <taxon>Aves</taxon>
        <taxon>Neognathae</taxon>
        <taxon>Neoaves</taxon>
        <taxon>Columbimorphae</taxon>
        <taxon>Columbiformes</taxon>
        <taxon>Columbidae</taxon>
        <taxon>Patagioenas</taxon>
    </lineage>
</organism>
<name>A0A1V4JHT0_PATFA</name>